<sequence>MLLKVVSSIIGSNQEMSNDKLMDIVCKVLRGRKFLIVRDDFWSTEAWDQIQRIFSKDDTRLKYVADYVNSSDFLSHTKSFLSSYDSWNLFTKNYSKKICPPLLVETGKDIVQQCQGLPLSVVVVAGLFGKMDLTLRKNLNSFFGTVSERGQSILSLSYNYLPQYLRACFLYVGGFPGYVEICVRSNKRLEEVGEEYLRELIDRSLILAVKQRVNGRMRSCKICDLLR</sequence>
<keyword evidence="11" id="KW-0472">Membrane</keyword>
<comment type="similarity">
    <text evidence="3">Belongs to the disease resistance NB-LRR family.</text>
</comment>
<evidence type="ECO:0000256" key="3">
    <source>
        <dbReference type="ARBA" id="ARBA00008894"/>
    </source>
</evidence>
<evidence type="ECO:0000256" key="7">
    <source>
        <dbReference type="ARBA" id="ARBA00022741"/>
    </source>
</evidence>
<evidence type="ECO:0000256" key="2">
    <source>
        <dbReference type="ARBA" id="ARBA00004496"/>
    </source>
</evidence>
<dbReference type="Gene3D" id="1.10.8.430">
    <property type="entry name" value="Helical domain of apoptotic protease-activating factors"/>
    <property type="match status" value="1"/>
</dbReference>
<dbReference type="GO" id="GO:0098542">
    <property type="term" value="P:defense response to other organism"/>
    <property type="evidence" value="ECO:0000318"/>
    <property type="project" value="GO_Central"/>
</dbReference>
<dbReference type="PANTHER" id="PTHR23155">
    <property type="entry name" value="DISEASE RESISTANCE PROTEIN RP"/>
    <property type="match status" value="1"/>
</dbReference>
<organism evidence="14">
    <name type="scientific">Solanum lycopersicum</name>
    <name type="common">Tomato</name>
    <name type="synonym">Lycopersicon esculentum</name>
    <dbReference type="NCBI Taxonomy" id="4081"/>
    <lineage>
        <taxon>Eukaryota</taxon>
        <taxon>Viridiplantae</taxon>
        <taxon>Streptophyta</taxon>
        <taxon>Embryophyta</taxon>
        <taxon>Tracheophyta</taxon>
        <taxon>Spermatophyta</taxon>
        <taxon>Magnoliopsida</taxon>
        <taxon>eudicotyledons</taxon>
        <taxon>Gunneridae</taxon>
        <taxon>Pentapetalae</taxon>
        <taxon>asterids</taxon>
        <taxon>lamiids</taxon>
        <taxon>Solanales</taxon>
        <taxon>Solanaceae</taxon>
        <taxon>Solanoideae</taxon>
        <taxon>Solaneae</taxon>
        <taxon>Solanum</taxon>
        <taxon>Solanum subgen. Lycopersicon</taxon>
    </lineage>
</organism>
<dbReference type="SUPFAM" id="SSF52540">
    <property type="entry name" value="P-loop containing nucleoside triphosphate hydrolases"/>
    <property type="match status" value="1"/>
</dbReference>
<keyword evidence="10" id="KW-0175">Coiled coil</keyword>
<protein>
    <submittedName>
        <fullName evidence="14">Uncharacterized protein</fullName>
    </submittedName>
</protein>
<dbReference type="Gramene" id="Solyc11g020080.2.1">
    <property type="protein sequence ID" value="Solyc11g020080.2.1"/>
    <property type="gene ID" value="Solyc11g020080.2"/>
</dbReference>
<dbReference type="PaxDb" id="4081-Solyc11g020080.1.1"/>
<dbReference type="OMA" id="LMDIVCK"/>
<keyword evidence="6" id="KW-0677">Repeat</keyword>
<reference evidence="14" key="1">
    <citation type="journal article" date="2012" name="Nature">
        <title>The tomato genome sequence provides insights into fleshy fruit evolution.</title>
        <authorList>
            <consortium name="Tomato Genome Consortium"/>
        </authorList>
    </citation>
    <scope>NUCLEOTIDE SEQUENCE [LARGE SCALE GENOMIC DNA]</scope>
    <source>
        <strain evidence="14">cv. Heinz 1706</strain>
    </source>
</reference>
<dbReference type="Pfam" id="PF23559">
    <property type="entry name" value="WHD_DRP"/>
    <property type="match status" value="1"/>
</dbReference>
<keyword evidence="9" id="KW-0067">ATP-binding</keyword>
<evidence type="ECO:0000256" key="4">
    <source>
        <dbReference type="ARBA" id="ARBA00022490"/>
    </source>
</evidence>
<evidence type="ECO:0000259" key="13">
    <source>
        <dbReference type="Pfam" id="PF23559"/>
    </source>
</evidence>
<name>A0A3Q7JKJ7_SOLLC</name>
<evidence type="ECO:0000256" key="8">
    <source>
        <dbReference type="ARBA" id="ARBA00022821"/>
    </source>
</evidence>
<dbReference type="SMR" id="A0A3Q7JKJ7"/>
<evidence type="ECO:0000256" key="9">
    <source>
        <dbReference type="ARBA" id="ARBA00022840"/>
    </source>
</evidence>
<evidence type="ECO:0000256" key="5">
    <source>
        <dbReference type="ARBA" id="ARBA00022614"/>
    </source>
</evidence>
<dbReference type="PANTHER" id="PTHR23155:SF1152">
    <property type="entry name" value="AAA+ ATPASE DOMAIN-CONTAINING PROTEIN"/>
    <property type="match status" value="1"/>
</dbReference>
<feature type="domain" description="NB-ARC" evidence="12">
    <location>
        <begin position="13"/>
        <end position="93"/>
    </location>
</feature>
<accession>A0A3Q7JKJ7</accession>
<proteinExistence type="inferred from homology"/>
<dbReference type="GO" id="GO:0043531">
    <property type="term" value="F:ADP binding"/>
    <property type="evidence" value="ECO:0007669"/>
    <property type="project" value="InterPro"/>
</dbReference>
<keyword evidence="7" id="KW-0547">Nucleotide-binding</keyword>
<dbReference type="EnsemblPlants" id="Solyc11g020080.2.1">
    <property type="protein sequence ID" value="Solyc11g020080.2.1"/>
    <property type="gene ID" value="Solyc11g020080.2"/>
</dbReference>
<dbReference type="Pfam" id="PF00931">
    <property type="entry name" value="NB-ARC"/>
    <property type="match status" value="1"/>
</dbReference>
<keyword evidence="8" id="KW-0611">Plant defense</keyword>
<dbReference type="Gene3D" id="1.10.10.10">
    <property type="entry name" value="Winged helix-like DNA-binding domain superfamily/Winged helix DNA-binding domain"/>
    <property type="match status" value="1"/>
</dbReference>
<dbReference type="InterPro" id="IPR036388">
    <property type="entry name" value="WH-like_DNA-bd_sf"/>
</dbReference>
<dbReference type="GO" id="GO:0016020">
    <property type="term" value="C:membrane"/>
    <property type="evidence" value="ECO:0007669"/>
    <property type="project" value="UniProtKB-SubCell"/>
</dbReference>
<dbReference type="InterPro" id="IPR044974">
    <property type="entry name" value="Disease_R_plants"/>
</dbReference>
<evidence type="ECO:0000259" key="12">
    <source>
        <dbReference type="Pfam" id="PF00931"/>
    </source>
</evidence>
<evidence type="ECO:0000256" key="11">
    <source>
        <dbReference type="ARBA" id="ARBA00023136"/>
    </source>
</evidence>
<evidence type="ECO:0000313" key="15">
    <source>
        <dbReference type="Proteomes" id="UP000004994"/>
    </source>
</evidence>
<dbReference type="PRINTS" id="PR00364">
    <property type="entry name" value="DISEASERSIST"/>
</dbReference>
<keyword evidence="4" id="KW-0963">Cytoplasm</keyword>
<dbReference type="InterPro" id="IPR058922">
    <property type="entry name" value="WHD_DRP"/>
</dbReference>
<evidence type="ECO:0000313" key="14">
    <source>
        <dbReference type="EnsemblPlants" id="Solyc11g020080.2.1"/>
    </source>
</evidence>
<keyword evidence="15" id="KW-1185">Reference proteome</keyword>
<reference evidence="14" key="2">
    <citation type="submission" date="2019-01" db="UniProtKB">
        <authorList>
            <consortium name="EnsemblPlants"/>
        </authorList>
    </citation>
    <scope>IDENTIFICATION</scope>
    <source>
        <strain evidence="14">cv. Heinz 1706</strain>
    </source>
</reference>
<dbReference type="STRING" id="4081.A0A3Q7JKJ7"/>
<dbReference type="InterPro" id="IPR042197">
    <property type="entry name" value="Apaf_helical"/>
</dbReference>
<evidence type="ECO:0000256" key="1">
    <source>
        <dbReference type="ARBA" id="ARBA00004170"/>
    </source>
</evidence>
<evidence type="ECO:0000256" key="6">
    <source>
        <dbReference type="ARBA" id="ARBA00022737"/>
    </source>
</evidence>
<feature type="domain" description="Disease resistance protein winged helix" evidence="13">
    <location>
        <begin position="179"/>
        <end position="226"/>
    </location>
</feature>
<evidence type="ECO:0000256" key="10">
    <source>
        <dbReference type="ARBA" id="ARBA00023054"/>
    </source>
</evidence>
<dbReference type="InterPro" id="IPR027417">
    <property type="entry name" value="P-loop_NTPase"/>
</dbReference>
<dbReference type="AlphaFoldDB" id="A0A3Q7JKJ7"/>
<comment type="subcellular location">
    <subcellularLocation>
        <location evidence="2">Cytoplasm</location>
    </subcellularLocation>
    <subcellularLocation>
        <location evidence="1">Membrane</location>
        <topology evidence="1">Peripheral membrane protein</topology>
    </subcellularLocation>
</comment>
<keyword evidence="5" id="KW-0433">Leucine-rich repeat</keyword>
<dbReference type="InterPro" id="IPR002182">
    <property type="entry name" value="NB-ARC"/>
</dbReference>
<dbReference type="InParanoid" id="A0A3Q7JKJ7"/>
<dbReference type="GO" id="GO:0005737">
    <property type="term" value="C:cytoplasm"/>
    <property type="evidence" value="ECO:0007669"/>
    <property type="project" value="UniProtKB-SubCell"/>
</dbReference>
<dbReference type="Proteomes" id="UP000004994">
    <property type="component" value="Chromosome 11"/>
</dbReference>
<dbReference type="GO" id="GO:0005524">
    <property type="term" value="F:ATP binding"/>
    <property type="evidence" value="ECO:0007669"/>
    <property type="project" value="UniProtKB-KW"/>
</dbReference>